<dbReference type="SUPFAM" id="SSF55073">
    <property type="entry name" value="Nucleotide cyclase"/>
    <property type="match status" value="1"/>
</dbReference>
<dbReference type="EMBL" id="VCMV01000045">
    <property type="protein sequence ID" value="KAB0265066.1"/>
    <property type="molecule type" value="Genomic_DNA"/>
</dbReference>
<evidence type="ECO:0000256" key="1">
    <source>
        <dbReference type="SAM" id="MobiDB-lite"/>
    </source>
</evidence>
<protein>
    <submittedName>
        <fullName evidence="2">Uncharacterized protein</fullName>
    </submittedName>
</protein>
<accession>A0A5N3P5Q9</accession>
<keyword evidence="3" id="KW-1185">Reference proteome</keyword>
<dbReference type="AlphaFoldDB" id="A0A5N3P5Q9"/>
<feature type="region of interest" description="Disordered" evidence="1">
    <location>
        <begin position="29"/>
        <end position="53"/>
    </location>
</feature>
<dbReference type="InterPro" id="IPR029787">
    <property type="entry name" value="Nucleotide_cyclase"/>
</dbReference>
<feature type="compositionally biased region" description="Basic residues" evidence="1">
    <location>
        <begin position="43"/>
        <end position="52"/>
    </location>
</feature>
<dbReference type="Proteomes" id="UP000325684">
    <property type="component" value="Unassembled WGS sequence"/>
</dbReference>
<gene>
    <name evidence="2" type="ORF">FEZ63_20275</name>
</gene>
<evidence type="ECO:0000313" key="3">
    <source>
        <dbReference type="Proteomes" id="UP000325684"/>
    </source>
</evidence>
<sequence>MFAASPGERPPANHRTLAERGRFRRRRACGRTARQVGGPAAHTWRHRRRGGAHRGDTVNVAARLAGYGTSAGIHMSTAAWMQVGTRVQAVALGPIPIRGKGKSEIYRVVLPD</sequence>
<proteinExistence type="predicted"/>
<reference evidence="2 3" key="1">
    <citation type="journal article" date="2019" name="Microorganisms">
        <title>Genome Insights into the Novel Species Microvirga brassicacearum, a Rapeseed Endophyte with Biotechnological Potential.</title>
        <authorList>
            <person name="Jimenez-Gomez A."/>
            <person name="Saati-Santamaria Z."/>
            <person name="Igual J.M."/>
            <person name="Rivas R."/>
            <person name="Mateos P.F."/>
            <person name="Garcia-Fraile P."/>
        </authorList>
    </citation>
    <scope>NUCLEOTIDE SEQUENCE [LARGE SCALE GENOMIC DNA]</scope>
    <source>
        <strain evidence="2 3">CDVBN77</strain>
    </source>
</reference>
<evidence type="ECO:0000313" key="2">
    <source>
        <dbReference type="EMBL" id="KAB0265066.1"/>
    </source>
</evidence>
<dbReference type="Gene3D" id="3.30.70.1230">
    <property type="entry name" value="Nucleotide cyclase"/>
    <property type="match status" value="1"/>
</dbReference>
<organism evidence="2 3">
    <name type="scientific">Microvirga brassicacearum</name>
    <dbReference type="NCBI Taxonomy" id="2580413"/>
    <lineage>
        <taxon>Bacteria</taxon>
        <taxon>Pseudomonadati</taxon>
        <taxon>Pseudomonadota</taxon>
        <taxon>Alphaproteobacteria</taxon>
        <taxon>Hyphomicrobiales</taxon>
        <taxon>Methylobacteriaceae</taxon>
        <taxon>Microvirga</taxon>
    </lineage>
</organism>
<comment type="caution">
    <text evidence="2">The sequence shown here is derived from an EMBL/GenBank/DDBJ whole genome shotgun (WGS) entry which is preliminary data.</text>
</comment>
<name>A0A5N3P5Q9_9HYPH</name>